<dbReference type="GO" id="GO:0016192">
    <property type="term" value="P:vesicle-mediated transport"/>
    <property type="evidence" value="ECO:0007669"/>
    <property type="project" value="TreeGrafter"/>
</dbReference>
<evidence type="ECO:0000256" key="5">
    <source>
        <dbReference type="PIRNR" id="PIRNR016550"/>
    </source>
</evidence>
<reference evidence="7" key="1">
    <citation type="submission" date="2019-08" db="EMBL/GenBank/DDBJ databases">
        <title>The genome of the North American firefly Photinus pyralis.</title>
        <authorList>
            <consortium name="Photinus pyralis genome working group"/>
            <person name="Fallon T.R."/>
            <person name="Sander Lower S.E."/>
            <person name="Weng J.-K."/>
        </authorList>
    </citation>
    <scope>NUCLEOTIDE SEQUENCE</scope>
    <source>
        <strain evidence="7">TRF0915ILg1</strain>
        <tissue evidence="7">Whole body</tissue>
    </source>
</reference>
<comment type="function">
    <text evidence="5">Substrate-binding subunit (component A) of the Rab geranylgeranyltransferase (GGTase) complex. Binds unprenylated Rab proteins and presents the substrate peptide to the catalytic component B. The component A is thought to be regenerated by transferring its prenylated Rab back to the donor membrane.</text>
</comment>
<dbReference type="PANTHER" id="PTHR11787:SF4">
    <property type="entry name" value="CHM, RAB ESCORT PROTEIN 1"/>
    <property type="match status" value="1"/>
</dbReference>
<dbReference type="InterPro" id="IPR001738">
    <property type="entry name" value="Rab_escort"/>
</dbReference>
<dbReference type="Proteomes" id="UP000801492">
    <property type="component" value="Unassembled WGS sequence"/>
</dbReference>
<protein>
    <recommendedName>
        <fullName evidence="5">Rab proteins geranylgeranyltransferase component A</fullName>
    </recommendedName>
</protein>
<organism evidence="7 8">
    <name type="scientific">Ignelater luminosus</name>
    <name type="common">Cucubano</name>
    <name type="synonym">Pyrophorus luminosus</name>
    <dbReference type="NCBI Taxonomy" id="2038154"/>
    <lineage>
        <taxon>Eukaryota</taxon>
        <taxon>Metazoa</taxon>
        <taxon>Ecdysozoa</taxon>
        <taxon>Arthropoda</taxon>
        <taxon>Hexapoda</taxon>
        <taxon>Insecta</taxon>
        <taxon>Pterygota</taxon>
        <taxon>Neoptera</taxon>
        <taxon>Endopterygota</taxon>
        <taxon>Coleoptera</taxon>
        <taxon>Polyphaga</taxon>
        <taxon>Elateriformia</taxon>
        <taxon>Elateroidea</taxon>
        <taxon>Elateridae</taxon>
        <taxon>Agrypninae</taxon>
        <taxon>Pyrophorini</taxon>
        <taxon>Ignelater</taxon>
    </lineage>
</organism>
<evidence type="ECO:0000256" key="2">
    <source>
        <dbReference type="ARBA" id="ARBA00005593"/>
    </source>
</evidence>
<dbReference type="PIRSF" id="PIRSF016550">
    <property type="entry name" value="Rab_ger_ger_transf_A_euk"/>
    <property type="match status" value="1"/>
</dbReference>
<dbReference type="Gene3D" id="1.10.405.10">
    <property type="entry name" value="Guanine Nucleotide Dissociation Inhibitor, domain 1"/>
    <property type="match status" value="1"/>
</dbReference>
<feature type="region of interest" description="Disordered" evidence="6">
    <location>
        <begin position="551"/>
        <end position="571"/>
    </location>
</feature>
<keyword evidence="8" id="KW-1185">Reference proteome</keyword>
<evidence type="ECO:0000256" key="6">
    <source>
        <dbReference type="SAM" id="MobiDB-lite"/>
    </source>
</evidence>
<dbReference type="GO" id="GO:0005829">
    <property type="term" value="C:cytosol"/>
    <property type="evidence" value="ECO:0007669"/>
    <property type="project" value="TreeGrafter"/>
</dbReference>
<dbReference type="FunFam" id="1.10.405.10:FF:000003">
    <property type="entry name" value="Rab proteins geranylgeranyltransferase component A"/>
    <property type="match status" value="1"/>
</dbReference>
<evidence type="ECO:0000256" key="3">
    <source>
        <dbReference type="ARBA" id="ARBA00022468"/>
    </source>
</evidence>
<dbReference type="GO" id="GO:0005096">
    <property type="term" value="F:GTPase activator activity"/>
    <property type="evidence" value="ECO:0007669"/>
    <property type="project" value="UniProtKB-UniRule"/>
</dbReference>
<dbReference type="AlphaFoldDB" id="A0A8K0GCT5"/>
<evidence type="ECO:0000256" key="4">
    <source>
        <dbReference type="ARBA" id="ARBA00022490"/>
    </source>
</evidence>
<sequence>MDYELPSEFDLIVVGTGMIESIVAAAASRIGKRVLHIDSNNYYGGLWASFNLDSISNILNSASNIETNLEVKQFLTENEKIYQFGNDAFHMHTHSQIWHIPEKANEQTETEQSDLPTECIQKEEESWTQEKLLKNSRKFNIDIAPKLHFARGDFVELLISSNIARYSEFRSVSRVLTWLNGQLEVVPCSRSDVFSSTKVSVIEKRMLMKLLTSCVDGDEKEFVGYENKTFRTYLKDRKLTDNLIHYVLYAIAMATDTTPCLEGVENTKRFLSSLGRFGKTPFLYSMYGSGEITQAFCRLSAVFGGVYALSQPLNGLIFNNENKFKSLLCGQQRISAEHLVMGIEKLPKEFVNFTATQFISRAVFVIDRSIMASEKENLTLLLFPPEDGKNPCTMIEVGPLTGTCPKDTYIVHMFTKQTTNPEEDFKHCVERLFGNSKNESETGEKENLLPNVLWSFYYTVPNTVNLDLKNGIPKNIFVCPGPDLDLDYDPAIAQAKAIFNEIYPDLEFLPRAPDPEEIIIEGEDNNNIVTEGENLTDQPIDEATEAVADLQIETSNDHGEGSSGIEQGEAE</sequence>
<dbReference type="SUPFAM" id="SSF51905">
    <property type="entry name" value="FAD/NAD(P)-binding domain"/>
    <property type="match status" value="1"/>
</dbReference>
<evidence type="ECO:0000313" key="8">
    <source>
        <dbReference type="Proteomes" id="UP000801492"/>
    </source>
</evidence>
<dbReference type="GO" id="GO:0005092">
    <property type="term" value="F:GDP-dissociation inhibitor activity"/>
    <property type="evidence" value="ECO:0007669"/>
    <property type="project" value="InterPro"/>
</dbReference>
<evidence type="ECO:0000256" key="1">
    <source>
        <dbReference type="ARBA" id="ARBA00004496"/>
    </source>
</evidence>
<dbReference type="Gene3D" id="3.50.50.60">
    <property type="entry name" value="FAD/NAD(P)-binding domain"/>
    <property type="match status" value="1"/>
</dbReference>
<accession>A0A8K0GCT5</accession>
<dbReference type="GO" id="GO:0005968">
    <property type="term" value="C:Rab-protein geranylgeranyltransferase complex"/>
    <property type="evidence" value="ECO:0007669"/>
    <property type="project" value="UniProtKB-UniRule"/>
</dbReference>
<dbReference type="GO" id="GO:0005634">
    <property type="term" value="C:nucleus"/>
    <property type="evidence" value="ECO:0007669"/>
    <property type="project" value="TreeGrafter"/>
</dbReference>
<dbReference type="InterPro" id="IPR036188">
    <property type="entry name" value="FAD/NAD-bd_sf"/>
</dbReference>
<keyword evidence="4 5" id="KW-0963">Cytoplasm</keyword>
<keyword evidence="3 5" id="KW-0343">GTPase activation</keyword>
<dbReference type="EMBL" id="VTPC01007857">
    <property type="protein sequence ID" value="KAF2893593.1"/>
    <property type="molecule type" value="Genomic_DNA"/>
</dbReference>
<dbReference type="OrthoDB" id="1923006at2759"/>
<dbReference type="PRINTS" id="PR00891">
    <property type="entry name" value="RABGDIREP"/>
</dbReference>
<dbReference type="InterPro" id="IPR018203">
    <property type="entry name" value="GDP_dissociation_inhibitor"/>
</dbReference>
<dbReference type="SUPFAM" id="SSF54373">
    <property type="entry name" value="FAD-linked reductases, C-terminal domain"/>
    <property type="match status" value="1"/>
</dbReference>
<comment type="similarity">
    <text evidence="2 5">Belongs to the Rab GDI family.</text>
</comment>
<proteinExistence type="inferred from homology"/>
<dbReference type="Gene3D" id="3.30.519.10">
    <property type="entry name" value="Guanine Nucleotide Dissociation Inhibitor, domain 2"/>
    <property type="match status" value="1"/>
</dbReference>
<comment type="subcellular location">
    <subcellularLocation>
        <location evidence="1 5">Cytoplasm</location>
    </subcellularLocation>
</comment>
<evidence type="ECO:0000313" key="7">
    <source>
        <dbReference type="EMBL" id="KAF2893593.1"/>
    </source>
</evidence>
<gene>
    <name evidence="7" type="ORF">ILUMI_12580</name>
</gene>
<name>A0A8K0GCT5_IGNLU</name>
<comment type="caution">
    <text evidence="7">The sequence shown here is derived from an EMBL/GenBank/DDBJ whole genome shotgun (WGS) entry which is preliminary data.</text>
</comment>
<dbReference type="PANTHER" id="PTHR11787">
    <property type="entry name" value="RAB GDP-DISSOCIATION INHIBITOR"/>
    <property type="match status" value="1"/>
</dbReference>
<dbReference type="GO" id="GO:0006886">
    <property type="term" value="P:intracellular protein transport"/>
    <property type="evidence" value="ECO:0007669"/>
    <property type="project" value="InterPro"/>
</dbReference>
<dbReference type="GO" id="GO:0007264">
    <property type="term" value="P:small GTPase-mediated signal transduction"/>
    <property type="evidence" value="ECO:0007669"/>
    <property type="project" value="UniProtKB-UniRule"/>
</dbReference>
<dbReference type="Pfam" id="PF00996">
    <property type="entry name" value="GDI"/>
    <property type="match status" value="2"/>
</dbReference>